<evidence type="ECO:0000313" key="2">
    <source>
        <dbReference type="Proteomes" id="UP000283523"/>
    </source>
</evidence>
<evidence type="ECO:0000313" key="1">
    <source>
        <dbReference type="EMBL" id="RIV23650.1"/>
    </source>
</evidence>
<dbReference type="AlphaFoldDB" id="A0A418MBC9"/>
<protein>
    <submittedName>
        <fullName evidence="1">Uncharacterized protein</fullName>
    </submittedName>
</protein>
<reference evidence="1 2" key="1">
    <citation type="submission" date="2018-08" db="EMBL/GenBank/DDBJ databases">
        <title>Fibrisoma montanum sp. nov., isolated from Danxia mountain soil.</title>
        <authorList>
            <person name="Huang Y."/>
        </authorList>
    </citation>
    <scope>NUCLEOTIDE SEQUENCE [LARGE SCALE GENOMIC DNA]</scope>
    <source>
        <strain evidence="1 2">HYT19</strain>
    </source>
</reference>
<gene>
    <name evidence="1" type="ORF">DYU11_11760</name>
</gene>
<comment type="caution">
    <text evidence="1">The sequence shown here is derived from an EMBL/GenBank/DDBJ whole genome shotgun (WGS) entry which is preliminary data.</text>
</comment>
<proteinExistence type="predicted"/>
<sequence>MKLALLLTLVTTICVAQKSETYRYNGETITKSPLVKDNNGVTIFLGVLRYNSEVIDIAPFTRSLLNDEYEFRRGTMLSLKFKSDLLKQDHVIELVSKYKFELKDDHLSKHFYTGINKNDFPQYLTLTIESLTLK</sequence>
<organism evidence="1 2">
    <name type="scientific">Fibrisoma montanum</name>
    <dbReference type="NCBI Taxonomy" id="2305895"/>
    <lineage>
        <taxon>Bacteria</taxon>
        <taxon>Pseudomonadati</taxon>
        <taxon>Bacteroidota</taxon>
        <taxon>Cytophagia</taxon>
        <taxon>Cytophagales</taxon>
        <taxon>Spirosomataceae</taxon>
        <taxon>Fibrisoma</taxon>
    </lineage>
</organism>
<name>A0A418MBC9_9BACT</name>
<dbReference type="EMBL" id="QXED01000003">
    <property type="protein sequence ID" value="RIV23650.1"/>
    <property type="molecule type" value="Genomic_DNA"/>
</dbReference>
<dbReference type="RefSeq" id="WP_119667866.1">
    <property type="nucleotide sequence ID" value="NZ_QXED01000003.1"/>
</dbReference>
<accession>A0A418MBC9</accession>
<dbReference type="OrthoDB" id="1263666at2"/>
<keyword evidence="2" id="KW-1185">Reference proteome</keyword>
<dbReference type="Proteomes" id="UP000283523">
    <property type="component" value="Unassembled WGS sequence"/>
</dbReference>